<evidence type="ECO:0000256" key="1">
    <source>
        <dbReference type="SAM" id="MobiDB-lite"/>
    </source>
</evidence>
<evidence type="ECO:0000313" key="3">
    <source>
        <dbReference type="Proteomes" id="UP000035100"/>
    </source>
</evidence>
<accession>A0A0D0QA87</accession>
<name>A0A0D0QA87_9RHOB</name>
<dbReference type="InterPro" id="IPR021553">
    <property type="entry name" value="DUF3008"/>
</dbReference>
<dbReference type="Proteomes" id="UP000035100">
    <property type="component" value="Unassembled WGS sequence"/>
</dbReference>
<sequence length="55" mass="6284">MLAQSRTQQQAARQALDAKRGRLDPRRLTSQSRDLFDWLTETELEELAWPIGSAA</sequence>
<proteinExistence type="predicted"/>
<feature type="region of interest" description="Disordered" evidence="1">
    <location>
        <begin position="1"/>
        <end position="24"/>
    </location>
</feature>
<keyword evidence="3" id="KW-1185">Reference proteome</keyword>
<dbReference type="AlphaFoldDB" id="A0A0D0QA87"/>
<reference evidence="2 3" key="1">
    <citation type="submission" date="2013-01" db="EMBL/GenBank/DDBJ databases">
        <authorList>
            <person name="Fiebig A."/>
            <person name="Goeker M."/>
            <person name="Klenk H.-P.P."/>
        </authorList>
    </citation>
    <scope>NUCLEOTIDE SEQUENCE [LARGE SCALE GENOMIC DNA]</scope>
    <source>
        <strain evidence="2 3">DSM 24838</strain>
    </source>
</reference>
<protein>
    <submittedName>
        <fullName evidence="2">Protein of unknwon function</fullName>
    </submittedName>
</protein>
<comment type="caution">
    <text evidence="2">The sequence shown here is derived from an EMBL/GenBank/DDBJ whole genome shotgun (WGS) entry which is preliminary data.</text>
</comment>
<dbReference type="Pfam" id="PF11450">
    <property type="entry name" value="DUF3008"/>
    <property type="match status" value="1"/>
</dbReference>
<gene>
    <name evidence="2" type="ORF">Wenmar_02283</name>
</gene>
<dbReference type="EMBL" id="AONG01000010">
    <property type="protein sequence ID" value="KIQ69212.1"/>
    <property type="molecule type" value="Genomic_DNA"/>
</dbReference>
<organism evidence="2 3">
    <name type="scientific">Wenxinia marina DSM 24838</name>
    <dbReference type="NCBI Taxonomy" id="1123501"/>
    <lineage>
        <taxon>Bacteria</taxon>
        <taxon>Pseudomonadati</taxon>
        <taxon>Pseudomonadota</taxon>
        <taxon>Alphaproteobacteria</taxon>
        <taxon>Rhodobacterales</taxon>
        <taxon>Roseobacteraceae</taxon>
        <taxon>Wenxinia</taxon>
    </lineage>
</organism>
<feature type="compositionally biased region" description="Low complexity" evidence="1">
    <location>
        <begin position="1"/>
        <end position="15"/>
    </location>
</feature>
<evidence type="ECO:0000313" key="2">
    <source>
        <dbReference type="EMBL" id="KIQ69212.1"/>
    </source>
</evidence>
<dbReference type="RefSeq" id="WP_018303061.1">
    <property type="nucleotide sequence ID" value="NZ_KB902289.1"/>
</dbReference>